<feature type="compositionally biased region" description="Basic and acidic residues" evidence="1">
    <location>
        <begin position="60"/>
        <end position="71"/>
    </location>
</feature>
<organism evidence="3">
    <name type="scientific">Chlorella variabilis</name>
    <name type="common">Green alga</name>
    <dbReference type="NCBI Taxonomy" id="554065"/>
    <lineage>
        <taxon>Eukaryota</taxon>
        <taxon>Viridiplantae</taxon>
        <taxon>Chlorophyta</taxon>
        <taxon>core chlorophytes</taxon>
        <taxon>Trebouxiophyceae</taxon>
        <taxon>Chlorellales</taxon>
        <taxon>Chlorellaceae</taxon>
        <taxon>Chlorella clade</taxon>
        <taxon>Chlorella</taxon>
    </lineage>
</organism>
<feature type="region of interest" description="Disordered" evidence="1">
    <location>
        <begin position="589"/>
        <end position="624"/>
    </location>
</feature>
<dbReference type="eggNOG" id="ENOG502SS4P">
    <property type="taxonomic scope" value="Eukaryota"/>
</dbReference>
<keyword evidence="3" id="KW-1185">Reference proteome</keyword>
<dbReference type="GeneID" id="17357423"/>
<dbReference type="KEGG" id="cvr:CHLNCDRAFT_142040"/>
<gene>
    <name evidence="2" type="ORF">CHLNCDRAFT_142040</name>
</gene>
<feature type="region of interest" description="Disordered" evidence="1">
    <location>
        <begin position="60"/>
        <end position="125"/>
    </location>
</feature>
<feature type="region of interest" description="Disordered" evidence="1">
    <location>
        <begin position="1"/>
        <end position="45"/>
    </location>
</feature>
<dbReference type="OrthoDB" id="513222at2759"/>
<dbReference type="InParanoid" id="E1Z7L8"/>
<feature type="compositionally biased region" description="Low complexity" evidence="1">
    <location>
        <begin position="483"/>
        <end position="493"/>
    </location>
</feature>
<sequence>MASAVNELGQLLRGGEAPADANQQADGAGGSVQPGAAAAAAGKAGATGVDISKLSQLSDFADKELQRDQKPAHFSQESLIEPPPNPLTFQQASQPADIPAPLLPESQNMSTLPPGATPASAAAAAAAEEQQKQMAAAAAAAVGGVLPMEQMMALMPGMLGMDWAQMAVPHTMEADVSEQPGPRSKSGKPTRRGPMDEMRQLVRILVKLLPQSIAYIGANEEAGGGNRISEEQIKNYLEKTLGDAPRPPWGVPNGWYSYVSELFSWALGRPVDEESTKKCAKREPGRSWEALDSELQAIGVHPHCWPLPLSLMGVREAEKNPIPQPIPQLPTVKRGAEGEAVVRRGRSGASATLDLDRLSEYDAWKHLCDVLAVATSKANTTPPEMQQALAGLKSQAKGQIDVLTGGVGGLNMLQYVPVMGLDGNPSMMAFLGGMQGMSMGLPPVTGQLVGADGQLIAADGATAAAAAAAAAHAVAAGEAAMAAPAPGSAGGEPAAKRARREGEEGGGDSPQEDEGRAADKGKAPLSSSEARGTLFGALGGADAGGDAARQQQLAQQAQQLGQLPLLYAAQPGAPAFMMPPGFPGLVPGAAAGFPAAEGAPATAEGAPATAEGAPAPAPAPTGEA</sequence>
<dbReference type="EMBL" id="GL433838">
    <property type="protein sequence ID" value="EFN58193.1"/>
    <property type="molecule type" value="Genomic_DNA"/>
</dbReference>
<feature type="compositionally biased region" description="Low complexity" evidence="1">
    <location>
        <begin position="33"/>
        <end position="45"/>
    </location>
</feature>
<proteinExistence type="predicted"/>
<name>E1Z7L8_CHLVA</name>
<feature type="compositionally biased region" description="Pro residues" evidence="1">
    <location>
        <begin position="615"/>
        <end position="624"/>
    </location>
</feature>
<dbReference type="STRING" id="554065.E1Z7L8"/>
<dbReference type="RefSeq" id="XP_005850295.1">
    <property type="nucleotide sequence ID" value="XM_005850233.1"/>
</dbReference>
<feature type="region of interest" description="Disordered" evidence="1">
    <location>
        <begin position="483"/>
        <end position="528"/>
    </location>
</feature>
<evidence type="ECO:0000313" key="2">
    <source>
        <dbReference type="EMBL" id="EFN58193.1"/>
    </source>
</evidence>
<feature type="compositionally biased region" description="Low complexity" evidence="1">
    <location>
        <begin position="589"/>
        <end position="614"/>
    </location>
</feature>
<dbReference type="AlphaFoldDB" id="E1Z7L8"/>
<evidence type="ECO:0000256" key="1">
    <source>
        <dbReference type="SAM" id="MobiDB-lite"/>
    </source>
</evidence>
<protein>
    <submittedName>
        <fullName evidence="2">Uncharacterized protein</fullName>
    </submittedName>
</protein>
<feature type="compositionally biased region" description="Low complexity" evidence="1">
    <location>
        <begin position="17"/>
        <end position="26"/>
    </location>
</feature>
<evidence type="ECO:0000313" key="3">
    <source>
        <dbReference type="Proteomes" id="UP000008141"/>
    </source>
</evidence>
<feature type="region of interest" description="Disordered" evidence="1">
    <location>
        <begin position="172"/>
        <end position="195"/>
    </location>
</feature>
<accession>E1Z7L8</accession>
<dbReference type="Proteomes" id="UP000008141">
    <property type="component" value="Unassembled WGS sequence"/>
</dbReference>
<feature type="compositionally biased region" description="Basic and acidic residues" evidence="1">
    <location>
        <begin position="513"/>
        <end position="522"/>
    </location>
</feature>
<reference evidence="2 3" key="1">
    <citation type="journal article" date="2010" name="Plant Cell">
        <title>The Chlorella variabilis NC64A genome reveals adaptation to photosymbiosis, coevolution with viruses, and cryptic sex.</title>
        <authorList>
            <person name="Blanc G."/>
            <person name="Duncan G."/>
            <person name="Agarkova I."/>
            <person name="Borodovsky M."/>
            <person name="Gurnon J."/>
            <person name="Kuo A."/>
            <person name="Lindquist E."/>
            <person name="Lucas S."/>
            <person name="Pangilinan J."/>
            <person name="Polle J."/>
            <person name="Salamov A."/>
            <person name="Terry A."/>
            <person name="Yamada T."/>
            <person name="Dunigan D.D."/>
            <person name="Grigoriev I.V."/>
            <person name="Claverie J.M."/>
            <person name="Van Etten J.L."/>
        </authorList>
    </citation>
    <scope>NUCLEOTIDE SEQUENCE [LARGE SCALE GENOMIC DNA]</scope>
    <source>
        <strain evidence="2 3">NC64A</strain>
    </source>
</reference>